<comment type="caution">
    <text evidence="1">The sequence shown here is derived from an EMBL/GenBank/DDBJ whole genome shotgun (WGS) entry which is preliminary data.</text>
</comment>
<dbReference type="AlphaFoldDB" id="A0A0F9APM4"/>
<gene>
    <name evidence="1" type="ORF">LCGC14_2886490</name>
</gene>
<dbReference type="EMBL" id="LAZR01056450">
    <property type="protein sequence ID" value="KKK74166.1"/>
    <property type="molecule type" value="Genomic_DNA"/>
</dbReference>
<sequence>MQSLINYRSFILAFFMMFAMVTLQSCASLGYEDIDTTRKAIVVANAEVRAANFLLQDLIARRAISKKDAGRALQSLQTAKNNLQSALNAVDVSGDPVLAGSKLERANISISVALRLLAPLVEN</sequence>
<reference evidence="1" key="1">
    <citation type="journal article" date="2015" name="Nature">
        <title>Complex archaea that bridge the gap between prokaryotes and eukaryotes.</title>
        <authorList>
            <person name="Spang A."/>
            <person name="Saw J.H."/>
            <person name="Jorgensen S.L."/>
            <person name="Zaremba-Niedzwiedzka K."/>
            <person name="Martijn J."/>
            <person name="Lind A.E."/>
            <person name="van Eijk R."/>
            <person name="Schleper C."/>
            <person name="Guy L."/>
            <person name="Ettema T.J."/>
        </authorList>
    </citation>
    <scope>NUCLEOTIDE SEQUENCE</scope>
</reference>
<organism evidence="1">
    <name type="scientific">marine sediment metagenome</name>
    <dbReference type="NCBI Taxonomy" id="412755"/>
    <lineage>
        <taxon>unclassified sequences</taxon>
        <taxon>metagenomes</taxon>
        <taxon>ecological metagenomes</taxon>
    </lineage>
</organism>
<protein>
    <recommendedName>
        <fullName evidence="2">DUF4398 domain-containing protein</fullName>
    </recommendedName>
</protein>
<proteinExistence type="predicted"/>
<accession>A0A0F9APM4</accession>
<evidence type="ECO:0000313" key="1">
    <source>
        <dbReference type="EMBL" id="KKK74166.1"/>
    </source>
</evidence>
<evidence type="ECO:0008006" key="2">
    <source>
        <dbReference type="Google" id="ProtNLM"/>
    </source>
</evidence>
<name>A0A0F9APM4_9ZZZZ</name>